<evidence type="ECO:0000313" key="10">
    <source>
        <dbReference type="Proteomes" id="UP001152797"/>
    </source>
</evidence>
<dbReference type="InterPro" id="IPR011009">
    <property type="entry name" value="Kinase-like_dom_sf"/>
</dbReference>
<dbReference type="SMART" id="SM00220">
    <property type="entry name" value="S_TKc"/>
    <property type="match status" value="1"/>
</dbReference>
<evidence type="ECO:0000256" key="3">
    <source>
        <dbReference type="ARBA" id="ARBA00022741"/>
    </source>
</evidence>
<dbReference type="OrthoDB" id="10252171at2759"/>
<dbReference type="EMBL" id="CAMXCT030001669">
    <property type="protein sequence ID" value="CAL4779410.1"/>
    <property type="molecule type" value="Genomic_DNA"/>
</dbReference>
<feature type="compositionally biased region" description="Basic and acidic residues" evidence="6">
    <location>
        <begin position="12"/>
        <end position="24"/>
    </location>
</feature>
<dbReference type="InterPro" id="IPR000719">
    <property type="entry name" value="Prot_kinase_dom"/>
</dbReference>
<evidence type="ECO:0000256" key="6">
    <source>
        <dbReference type="SAM" id="MobiDB-lite"/>
    </source>
</evidence>
<dbReference type="PROSITE" id="PS50011">
    <property type="entry name" value="PROTEIN_KINASE_DOM"/>
    <property type="match status" value="1"/>
</dbReference>
<evidence type="ECO:0000256" key="1">
    <source>
        <dbReference type="ARBA" id="ARBA00022527"/>
    </source>
</evidence>
<evidence type="ECO:0000256" key="4">
    <source>
        <dbReference type="ARBA" id="ARBA00022777"/>
    </source>
</evidence>
<dbReference type="Proteomes" id="UP001152797">
    <property type="component" value="Unassembled WGS sequence"/>
</dbReference>
<comment type="caution">
    <text evidence="8">The sequence shown here is derived from an EMBL/GenBank/DDBJ whole genome shotgun (WGS) entry which is preliminary data.</text>
</comment>
<dbReference type="InterPro" id="IPR014903">
    <property type="entry name" value="DUF1796"/>
</dbReference>
<dbReference type="GO" id="GO:0005524">
    <property type="term" value="F:ATP binding"/>
    <property type="evidence" value="ECO:0007669"/>
    <property type="project" value="UniProtKB-KW"/>
</dbReference>
<dbReference type="SUPFAM" id="SSF56112">
    <property type="entry name" value="Protein kinase-like (PK-like)"/>
    <property type="match status" value="1"/>
</dbReference>
<evidence type="ECO:0000259" key="7">
    <source>
        <dbReference type="PROSITE" id="PS50011"/>
    </source>
</evidence>
<dbReference type="InterPro" id="IPR008271">
    <property type="entry name" value="Ser/Thr_kinase_AS"/>
</dbReference>
<dbReference type="AlphaFoldDB" id="A0A9P1CJI2"/>
<dbReference type="Gene3D" id="1.10.510.10">
    <property type="entry name" value="Transferase(Phosphotransferase) domain 1"/>
    <property type="match status" value="1"/>
</dbReference>
<dbReference type="PANTHER" id="PTHR24351">
    <property type="entry name" value="RIBOSOMAL PROTEIN S6 KINASE"/>
    <property type="match status" value="1"/>
</dbReference>
<evidence type="ECO:0000256" key="5">
    <source>
        <dbReference type="ARBA" id="ARBA00022840"/>
    </source>
</evidence>
<accession>A0A9P1CJI2</accession>
<dbReference type="EMBL" id="CAMXCT010001669">
    <property type="protein sequence ID" value="CAI3992098.1"/>
    <property type="molecule type" value="Genomic_DNA"/>
</dbReference>
<dbReference type="EMBL" id="CAMXCT020001669">
    <property type="protein sequence ID" value="CAL1145473.1"/>
    <property type="molecule type" value="Genomic_DNA"/>
</dbReference>
<keyword evidence="3" id="KW-0547">Nucleotide-binding</keyword>
<feature type="region of interest" description="Disordered" evidence="6">
    <location>
        <begin position="1"/>
        <end position="25"/>
    </location>
</feature>
<dbReference type="Pfam" id="PF08795">
    <property type="entry name" value="DUF1796"/>
    <property type="match status" value="1"/>
</dbReference>
<dbReference type="GO" id="GO:0004674">
    <property type="term" value="F:protein serine/threonine kinase activity"/>
    <property type="evidence" value="ECO:0007669"/>
    <property type="project" value="UniProtKB-KW"/>
</dbReference>
<reference evidence="9 10" key="2">
    <citation type="submission" date="2024-05" db="EMBL/GenBank/DDBJ databases">
        <authorList>
            <person name="Chen Y."/>
            <person name="Shah S."/>
            <person name="Dougan E. K."/>
            <person name="Thang M."/>
            <person name="Chan C."/>
        </authorList>
    </citation>
    <scope>NUCLEOTIDE SEQUENCE [LARGE SCALE GENOMIC DNA]</scope>
</reference>
<dbReference type="Pfam" id="PF00069">
    <property type="entry name" value="Pkinase"/>
    <property type="match status" value="1"/>
</dbReference>
<proteinExistence type="predicted"/>
<keyword evidence="2" id="KW-0808">Transferase</keyword>
<name>A0A9P1CJI2_9DINO</name>
<feature type="domain" description="Protein kinase" evidence="7">
    <location>
        <begin position="1"/>
        <end position="309"/>
    </location>
</feature>
<keyword evidence="5" id="KW-0067">ATP-binding</keyword>
<keyword evidence="10" id="KW-1185">Reference proteome</keyword>
<keyword evidence="4" id="KW-0418">Kinase</keyword>
<gene>
    <name evidence="8" type="ORF">C1SCF055_LOCUS18952</name>
</gene>
<evidence type="ECO:0000313" key="8">
    <source>
        <dbReference type="EMBL" id="CAI3992098.1"/>
    </source>
</evidence>
<reference evidence="8" key="1">
    <citation type="submission" date="2022-10" db="EMBL/GenBank/DDBJ databases">
        <authorList>
            <person name="Chen Y."/>
            <person name="Dougan E. K."/>
            <person name="Chan C."/>
            <person name="Rhodes N."/>
            <person name="Thang M."/>
        </authorList>
    </citation>
    <scope>NUCLEOTIDE SEQUENCE</scope>
</reference>
<protein>
    <recommendedName>
        <fullName evidence="7">Protein kinase domain-containing protein</fullName>
    </recommendedName>
</protein>
<organism evidence="8">
    <name type="scientific">Cladocopium goreaui</name>
    <dbReference type="NCBI Taxonomy" id="2562237"/>
    <lineage>
        <taxon>Eukaryota</taxon>
        <taxon>Sar</taxon>
        <taxon>Alveolata</taxon>
        <taxon>Dinophyceae</taxon>
        <taxon>Suessiales</taxon>
        <taxon>Symbiodiniaceae</taxon>
        <taxon>Cladocopium</taxon>
    </lineage>
</organism>
<keyword evidence="1" id="KW-0723">Serine/threonine-protein kinase</keyword>
<evidence type="ECO:0000313" key="9">
    <source>
        <dbReference type="EMBL" id="CAL4779410.1"/>
    </source>
</evidence>
<sequence>MQSYPMSSHVPPPKDVRHDEDDAKVPASDAWLRETQAPKSSILGHGAFGDVERFARAPGLWWTSSTTSSQQVTLVFELLDDLVEAYVHRKLFGNLAYVRLHLACVAMGLSRIREKNVLHRDIKPANLLLKKTSGQRKIADFGHAKITFNGRSSSQVGTPNYMAPEVVKGRAHGKEVDYWSLGCVLFELCTGELLFTGSPSEAFSAIMAEIPTSTLHKAQALSVSLRAGPVGASWQFVSRVAPVDFATFDFLITLEAFSQREVQGDSFLDPSHLEPCLEVGRKMQEEKKESRCEFQELLAASFDQWHPCYVYLKRALDIPVNNMMAHLPTSEPCLVNVEELLSFQEKAQRQDEHWSRNLGVTWRPEEAQGRSNRNDLFDPGVLSGLQRHAAAREGTDFSLGMKRCKDSAALGVSPALSEADGSGCVAEKPCCGLRSRVKVSLKQHVRKEFVRPRAMMADIEAIVKTFKTDPLFSPSRIIQRRTNLGLQEPRIRDFMEKTRFINLGTFCGVAQALQSLGLRGAAGPFDWIRSRCEGVTHLVDTGFKDRWEGNLLHDSWDLPQQGLQRWKEPFGDMLRGKWRSQWHKQVEANFFQWRGVDPSGTTTFRQKRPRVHARILQYKH</sequence>
<dbReference type="PROSITE" id="PS00108">
    <property type="entry name" value="PROTEIN_KINASE_ST"/>
    <property type="match status" value="1"/>
</dbReference>
<evidence type="ECO:0000256" key="2">
    <source>
        <dbReference type="ARBA" id="ARBA00022679"/>
    </source>
</evidence>